<proteinExistence type="predicted"/>
<keyword evidence="13" id="KW-0393">Immunoglobulin domain</keyword>
<comment type="caution">
    <text evidence="20">The sequence shown here is derived from an EMBL/GenBank/DDBJ whole genome shotgun (WGS) entry which is preliminary data.</text>
</comment>
<feature type="active site" description="Proton acceptor" evidence="14">
    <location>
        <position position="399"/>
    </location>
</feature>
<feature type="domain" description="Ig-like" evidence="19">
    <location>
        <begin position="195"/>
        <end position="232"/>
    </location>
</feature>
<feature type="domain" description="Protein kinase" evidence="18">
    <location>
        <begin position="229"/>
        <end position="535"/>
    </location>
</feature>
<feature type="non-terminal residue" evidence="20">
    <location>
        <position position="563"/>
    </location>
</feature>
<evidence type="ECO:0000256" key="9">
    <source>
        <dbReference type="ARBA" id="ARBA00023137"/>
    </source>
</evidence>
<dbReference type="SUPFAM" id="SSF48726">
    <property type="entry name" value="Immunoglobulin"/>
    <property type="match status" value="3"/>
</dbReference>
<evidence type="ECO:0000256" key="17">
    <source>
        <dbReference type="SAM" id="MobiDB-lite"/>
    </source>
</evidence>
<dbReference type="Proteomes" id="UP001159428">
    <property type="component" value="Unassembled WGS sequence"/>
</dbReference>
<dbReference type="Gene3D" id="1.10.510.10">
    <property type="entry name" value="Transferase(Phosphotransferase) domain 1"/>
    <property type="match status" value="1"/>
</dbReference>
<dbReference type="InterPro" id="IPR000719">
    <property type="entry name" value="Prot_kinase_dom"/>
</dbReference>
<dbReference type="FunFam" id="2.60.40.10:FF:000032">
    <property type="entry name" value="palladin isoform X1"/>
    <property type="match status" value="1"/>
</dbReference>
<organism evidence="20 21">
    <name type="scientific">Pocillopora meandrina</name>
    <dbReference type="NCBI Taxonomy" id="46732"/>
    <lineage>
        <taxon>Eukaryota</taxon>
        <taxon>Metazoa</taxon>
        <taxon>Cnidaria</taxon>
        <taxon>Anthozoa</taxon>
        <taxon>Hexacorallia</taxon>
        <taxon>Scleractinia</taxon>
        <taxon>Astrocoeniina</taxon>
        <taxon>Pocilloporidae</taxon>
        <taxon>Pocillopora</taxon>
    </lineage>
</organism>
<dbReference type="InterPro" id="IPR003599">
    <property type="entry name" value="Ig_sub"/>
</dbReference>
<dbReference type="EMBL" id="CALNXJ010000039">
    <property type="protein sequence ID" value="CAH3144652.1"/>
    <property type="molecule type" value="Genomic_DNA"/>
</dbReference>
<comment type="subcellular location">
    <subcellularLocation>
        <location evidence="1">Membrane</location>
        <topology evidence="1">Single-pass membrane protein</topology>
    </subcellularLocation>
</comment>
<evidence type="ECO:0000256" key="10">
    <source>
        <dbReference type="ARBA" id="ARBA00023157"/>
    </source>
</evidence>
<evidence type="ECO:0000259" key="19">
    <source>
        <dbReference type="PROSITE" id="PS50835"/>
    </source>
</evidence>
<accession>A0AAU9XDY4</accession>
<evidence type="ECO:0000313" key="20">
    <source>
        <dbReference type="EMBL" id="CAH3144652.1"/>
    </source>
</evidence>
<reference evidence="20 21" key="1">
    <citation type="submission" date="2022-05" db="EMBL/GenBank/DDBJ databases">
        <authorList>
            <consortium name="Genoscope - CEA"/>
            <person name="William W."/>
        </authorList>
    </citation>
    <scope>NUCLEOTIDE SEQUENCE [LARGE SCALE GENOMIC DNA]</scope>
</reference>
<keyword evidence="5" id="KW-0418">Kinase</keyword>
<keyword evidence="2" id="KW-0808">Transferase</keyword>
<evidence type="ECO:0000256" key="6">
    <source>
        <dbReference type="ARBA" id="ARBA00022840"/>
    </source>
</evidence>
<dbReference type="InterPro" id="IPR001245">
    <property type="entry name" value="Ser-Thr/Tyr_kinase_cat_dom"/>
</dbReference>
<keyword evidence="21" id="KW-1185">Reference proteome</keyword>
<evidence type="ECO:0000256" key="14">
    <source>
        <dbReference type="PIRSR" id="PIRSR000615-1"/>
    </source>
</evidence>
<keyword evidence="11" id="KW-0675">Receptor</keyword>
<feature type="domain" description="Ig-like" evidence="19">
    <location>
        <begin position="1"/>
        <end position="70"/>
    </location>
</feature>
<feature type="domain" description="Ig-like" evidence="19">
    <location>
        <begin position="112"/>
        <end position="190"/>
    </location>
</feature>
<dbReference type="InterPro" id="IPR013783">
    <property type="entry name" value="Ig-like_fold"/>
</dbReference>
<keyword evidence="16" id="KW-0479">Metal-binding</keyword>
<dbReference type="PANTHER" id="PTHR24416">
    <property type="entry name" value="TYROSINE-PROTEIN KINASE RECEPTOR"/>
    <property type="match status" value="1"/>
</dbReference>
<dbReference type="InterPro" id="IPR050122">
    <property type="entry name" value="RTK"/>
</dbReference>
<keyword evidence="8" id="KW-0472">Membrane</keyword>
<dbReference type="PROSITE" id="PS00109">
    <property type="entry name" value="PROTEIN_KINASE_TYR"/>
    <property type="match status" value="1"/>
</dbReference>
<dbReference type="GO" id="GO:0007169">
    <property type="term" value="P:cell surface receptor protein tyrosine kinase signaling pathway"/>
    <property type="evidence" value="ECO:0007669"/>
    <property type="project" value="TreeGrafter"/>
</dbReference>
<evidence type="ECO:0000256" key="1">
    <source>
        <dbReference type="ARBA" id="ARBA00004167"/>
    </source>
</evidence>
<keyword evidence="6 15" id="KW-0067">ATP-binding</keyword>
<dbReference type="SUPFAM" id="SSF56112">
    <property type="entry name" value="Protein kinase-like (PK-like)"/>
    <property type="match status" value="1"/>
</dbReference>
<gene>
    <name evidence="20" type="ORF">PMEA_00021181</name>
</gene>
<name>A0AAU9XDY4_9CNID</name>
<dbReference type="PIRSF" id="PIRSF000615">
    <property type="entry name" value="TyrPK_CSF1-R"/>
    <property type="match status" value="1"/>
</dbReference>
<keyword evidence="10" id="KW-1015">Disulfide bond</keyword>
<dbReference type="AlphaFoldDB" id="A0AAU9XDY4"/>
<dbReference type="GO" id="GO:0005524">
    <property type="term" value="F:ATP binding"/>
    <property type="evidence" value="ECO:0007669"/>
    <property type="project" value="UniProtKB-KW"/>
</dbReference>
<evidence type="ECO:0000256" key="12">
    <source>
        <dbReference type="ARBA" id="ARBA00023180"/>
    </source>
</evidence>
<evidence type="ECO:0000256" key="4">
    <source>
        <dbReference type="ARBA" id="ARBA00022741"/>
    </source>
</evidence>
<keyword evidence="4 15" id="KW-0547">Nucleotide-binding</keyword>
<keyword evidence="3" id="KW-0812">Transmembrane</keyword>
<dbReference type="Pfam" id="PF07714">
    <property type="entry name" value="PK_Tyr_Ser-Thr"/>
    <property type="match status" value="1"/>
</dbReference>
<dbReference type="GO" id="GO:0004714">
    <property type="term" value="F:transmembrane receptor protein tyrosine kinase activity"/>
    <property type="evidence" value="ECO:0007669"/>
    <property type="project" value="TreeGrafter"/>
</dbReference>
<dbReference type="CDD" id="cd00096">
    <property type="entry name" value="Ig"/>
    <property type="match status" value="2"/>
</dbReference>
<dbReference type="PRINTS" id="PR00109">
    <property type="entry name" value="TYRKINASE"/>
</dbReference>
<feature type="binding site" evidence="16">
    <location>
        <position position="404"/>
    </location>
    <ligand>
        <name>Mg(2+)</name>
        <dbReference type="ChEBI" id="CHEBI:18420"/>
    </ligand>
</feature>
<keyword evidence="12" id="KW-0325">Glycoprotein</keyword>
<evidence type="ECO:0000256" key="7">
    <source>
        <dbReference type="ARBA" id="ARBA00022989"/>
    </source>
</evidence>
<sequence length="563" mass="63835">MAYRPGIISCSANGKPNPQISWSKEGGKSLNPKRFTQVSDGSLHIKSVRPEDDGNYTCTMKQTKEAKRVTSKDKDIRVSVLISLQTGNVLKSTSEYLRFSNNMLFIYLLVQPKVDISGASNLIVEGNSVNLTCKVVAGRPEPRITWLKNNTLQGQSLSLFFSEITKEDEGRYTCRAENEAGNSRKGINISVKVPPRVRNEARNLIVAFDSTFKKECYLRGNPQVSVNWTKDGVLISKNNFLVIRQATLKGKRVQNYFSTNAQPPLIHSRLRAGKKKKKKRKRGKEQRNKEDNQPVCSRQSNRLTIRCFSLAKDIYRTKVMVKLKRVRTIDKIQTSTGFDSASILTVNSAVAEKCRGVRDRYYLGEGRAQDLTNYDLVMFAKQIATGMVFLGSRGIIHRDLAARNILLDKNCVCKVTDFGMAYQSFKYGHGNAKKGCLPIKWTAPEILLGELAGLSTLSDVWSYGIVLYEIVTLGGIPYDGWSEGMVVAEVTKGYQMPKPDHVDNKVYDIMKRCWNRNPDFRPLFENLRQRMDKYLREETYVELLDMDAYDKAKYSRVEDLGNE</sequence>
<evidence type="ECO:0000256" key="11">
    <source>
        <dbReference type="ARBA" id="ARBA00023170"/>
    </source>
</evidence>
<evidence type="ECO:0000256" key="13">
    <source>
        <dbReference type="ARBA" id="ARBA00023319"/>
    </source>
</evidence>
<dbReference type="PROSITE" id="PS50011">
    <property type="entry name" value="PROTEIN_KINASE_DOM"/>
    <property type="match status" value="1"/>
</dbReference>
<keyword evidence="7" id="KW-1133">Transmembrane helix</keyword>
<dbReference type="SMART" id="SM00406">
    <property type="entry name" value="IGv"/>
    <property type="match status" value="1"/>
</dbReference>
<dbReference type="GO" id="GO:0043235">
    <property type="term" value="C:receptor complex"/>
    <property type="evidence" value="ECO:0007669"/>
    <property type="project" value="TreeGrafter"/>
</dbReference>
<feature type="region of interest" description="Disordered" evidence="17">
    <location>
        <begin position="267"/>
        <end position="297"/>
    </location>
</feature>
<evidence type="ECO:0000259" key="18">
    <source>
        <dbReference type="PROSITE" id="PS50011"/>
    </source>
</evidence>
<protein>
    <recommendedName>
        <fullName evidence="22">Receptor protein-tyrosine kinase</fullName>
    </recommendedName>
</protein>
<dbReference type="SMART" id="SM00409">
    <property type="entry name" value="IG"/>
    <property type="match status" value="2"/>
</dbReference>
<dbReference type="Pfam" id="PF13927">
    <property type="entry name" value="Ig_3"/>
    <property type="match status" value="2"/>
</dbReference>
<dbReference type="GO" id="GO:0046872">
    <property type="term" value="F:metal ion binding"/>
    <property type="evidence" value="ECO:0007669"/>
    <property type="project" value="UniProtKB-KW"/>
</dbReference>
<dbReference type="SMART" id="SM00408">
    <property type="entry name" value="IGc2"/>
    <property type="match status" value="2"/>
</dbReference>
<keyword evidence="16" id="KW-0460">Magnesium</keyword>
<dbReference type="Gene3D" id="2.60.40.10">
    <property type="entry name" value="Immunoglobulins"/>
    <property type="match status" value="3"/>
</dbReference>
<dbReference type="InterPro" id="IPR008266">
    <property type="entry name" value="Tyr_kinase_AS"/>
</dbReference>
<feature type="binding site" evidence="16">
    <location>
        <position position="417"/>
    </location>
    <ligand>
        <name>Mg(2+)</name>
        <dbReference type="ChEBI" id="CHEBI:18420"/>
    </ligand>
</feature>
<feature type="binding site" evidence="15">
    <location>
        <position position="403"/>
    </location>
    <ligand>
        <name>ATP</name>
        <dbReference type="ChEBI" id="CHEBI:30616"/>
    </ligand>
</feature>
<dbReference type="InterPro" id="IPR020635">
    <property type="entry name" value="Tyr_kinase_cat_dom"/>
</dbReference>
<feature type="compositionally biased region" description="Basic residues" evidence="17">
    <location>
        <begin position="268"/>
        <end position="284"/>
    </location>
</feature>
<dbReference type="SMART" id="SM00219">
    <property type="entry name" value="TyrKc"/>
    <property type="match status" value="1"/>
</dbReference>
<dbReference type="InterPro" id="IPR011009">
    <property type="entry name" value="Kinase-like_dom_sf"/>
</dbReference>
<evidence type="ECO:0000256" key="8">
    <source>
        <dbReference type="ARBA" id="ARBA00023136"/>
    </source>
</evidence>
<dbReference type="InterPro" id="IPR013106">
    <property type="entry name" value="Ig_V-set"/>
</dbReference>
<evidence type="ECO:0000256" key="16">
    <source>
        <dbReference type="PIRSR" id="PIRSR000615-3"/>
    </source>
</evidence>
<dbReference type="PANTHER" id="PTHR24416:SF621">
    <property type="entry name" value="TYROSINE KINASE RECEPTOR CAD96CA"/>
    <property type="match status" value="1"/>
</dbReference>
<dbReference type="GO" id="GO:0005886">
    <property type="term" value="C:plasma membrane"/>
    <property type="evidence" value="ECO:0007669"/>
    <property type="project" value="TreeGrafter"/>
</dbReference>
<evidence type="ECO:0000256" key="15">
    <source>
        <dbReference type="PIRSR" id="PIRSR000615-2"/>
    </source>
</evidence>
<dbReference type="InterPro" id="IPR003598">
    <property type="entry name" value="Ig_sub2"/>
</dbReference>
<evidence type="ECO:0000256" key="3">
    <source>
        <dbReference type="ARBA" id="ARBA00022692"/>
    </source>
</evidence>
<dbReference type="FunFam" id="1.10.510.10:FF:000554">
    <property type="entry name" value="Predicted protein"/>
    <property type="match status" value="1"/>
</dbReference>
<evidence type="ECO:0000256" key="5">
    <source>
        <dbReference type="ARBA" id="ARBA00022777"/>
    </source>
</evidence>
<evidence type="ECO:0000256" key="2">
    <source>
        <dbReference type="ARBA" id="ARBA00022679"/>
    </source>
</evidence>
<keyword evidence="9" id="KW-0829">Tyrosine-protein kinase</keyword>
<dbReference type="InterPro" id="IPR036179">
    <property type="entry name" value="Ig-like_dom_sf"/>
</dbReference>
<dbReference type="InterPro" id="IPR007110">
    <property type="entry name" value="Ig-like_dom"/>
</dbReference>
<evidence type="ECO:0008006" key="22">
    <source>
        <dbReference type="Google" id="ProtNLM"/>
    </source>
</evidence>
<evidence type="ECO:0000313" key="21">
    <source>
        <dbReference type="Proteomes" id="UP001159428"/>
    </source>
</evidence>
<dbReference type="PROSITE" id="PS50835">
    <property type="entry name" value="IG_LIKE"/>
    <property type="match status" value="3"/>
</dbReference>